<dbReference type="AlphaFoldDB" id="A0A562N0R3"/>
<comment type="caution">
    <text evidence="1">The sequence shown here is derived from an EMBL/GenBank/DDBJ whole genome shotgun (WGS) entry which is preliminary data.</text>
</comment>
<accession>A0A562N0R3</accession>
<protein>
    <submittedName>
        <fullName evidence="1">Uncharacterized protein</fullName>
    </submittedName>
</protein>
<organism evidence="1 2">
    <name type="scientific">Sphingobacterium siyangense</name>
    <dbReference type="NCBI Taxonomy" id="459529"/>
    <lineage>
        <taxon>Bacteria</taxon>
        <taxon>Pseudomonadati</taxon>
        <taxon>Bacteroidota</taxon>
        <taxon>Sphingobacteriia</taxon>
        <taxon>Sphingobacteriales</taxon>
        <taxon>Sphingobacteriaceae</taxon>
        <taxon>Sphingobacterium</taxon>
    </lineage>
</organism>
<sequence length="57" mass="6996">MNLSTRIFQVMLREFRGIDRELAFKQGMKEIIFSKFRIIALMFNREVFGKLKRKKKR</sequence>
<proteinExistence type="predicted"/>
<dbReference type="EMBL" id="VLKR01000001">
    <property type="protein sequence ID" value="TWI25706.1"/>
    <property type="molecule type" value="Genomic_DNA"/>
</dbReference>
<name>A0A562N0R3_9SPHI</name>
<evidence type="ECO:0000313" key="1">
    <source>
        <dbReference type="EMBL" id="TWI25706.1"/>
    </source>
</evidence>
<dbReference type="Proteomes" id="UP000315908">
    <property type="component" value="Unassembled WGS sequence"/>
</dbReference>
<gene>
    <name evidence="1" type="ORF">IQ31_00275</name>
</gene>
<reference evidence="1 2" key="1">
    <citation type="journal article" date="2015" name="Stand. Genomic Sci.">
        <title>Genomic Encyclopedia of Bacterial and Archaeal Type Strains, Phase III: the genomes of soil and plant-associated and newly described type strains.</title>
        <authorList>
            <person name="Whitman W.B."/>
            <person name="Woyke T."/>
            <person name="Klenk H.P."/>
            <person name="Zhou Y."/>
            <person name="Lilburn T.G."/>
            <person name="Beck B.J."/>
            <person name="De Vos P."/>
            <person name="Vandamme P."/>
            <person name="Eisen J.A."/>
            <person name="Garrity G."/>
            <person name="Hugenholtz P."/>
            <person name="Kyrpides N.C."/>
        </authorList>
    </citation>
    <scope>NUCLEOTIDE SEQUENCE [LARGE SCALE GENOMIC DNA]</scope>
    <source>
        <strain evidence="1 2">CGMCC 1.6855</strain>
    </source>
</reference>
<evidence type="ECO:0000313" key="2">
    <source>
        <dbReference type="Proteomes" id="UP000315908"/>
    </source>
</evidence>